<dbReference type="Gene3D" id="3.40.960.10">
    <property type="entry name" value="VSR Endonuclease"/>
    <property type="match status" value="1"/>
</dbReference>
<gene>
    <name evidence="2" type="ORF">MCM1_0269</name>
</gene>
<reference evidence="3" key="1">
    <citation type="submission" date="2014-06" db="EMBL/GenBank/DDBJ databases">
        <title>The complete genome sequence of Methanosarcina barkeri CM1.</title>
        <authorList>
            <consortium name="Pastoral Greenhouse Gas Research Consortium"/>
            <person name="Lambie S.C."/>
            <person name="Leahy S.C."/>
            <person name="Kelly W.J."/>
            <person name="Li D."/>
            <person name="Reilly K."/>
            <person name="Attwood G.T."/>
            <person name="Altermann E."/>
        </authorList>
    </citation>
    <scope>NUCLEOTIDE SEQUENCE [LARGE SCALE GENOMIC DNA]</scope>
    <source>
        <strain evidence="3">CM1</strain>
    </source>
</reference>
<name>A0A0G3CE34_METBA</name>
<evidence type="ECO:0000313" key="3">
    <source>
        <dbReference type="Proteomes" id="UP000035331"/>
    </source>
</evidence>
<dbReference type="PATRIC" id="fig|796385.3.peg.325"/>
<dbReference type="AlphaFoldDB" id="A0A0G3CE34"/>
<evidence type="ECO:0000313" key="2">
    <source>
        <dbReference type="EMBL" id="AKJ37382.1"/>
    </source>
</evidence>
<dbReference type="Pfam" id="PF10881">
    <property type="entry name" value="DUF2726"/>
    <property type="match status" value="1"/>
</dbReference>
<organism evidence="2 3">
    <name type="scientific">Methanosarcina barkeri CM1</name>
    <dbReference type="NCBI Taxonomy" id="796385"/>
    <lineage>
        <taxon>Archaea</taxon>
        <taxon>Methanobacteriati</taxon>
        <taxon>Methanobacteriota</taxon>
        <taxon>Stenosarchaea group</taxon>
        <taxon>Methanomicrobia</taxon>
        <taxon>Methanosarcinales</taxon>
        <taxon>Methanosarcinaceae</taxon>
        <taxon>Methanosarcina</taxon>
    </lineage>
</organism>
<sequence>MEIGNYRLKRILNEPEEVTNKILNDVTSKYEASVHTKIRVADVLEIRNSGLHDNEYKYALMAHFDFLVTDKAHIPKFAVEFDGSQHKTDASAIRRDELKNSICCKFDLPLLRITSAYFEKIGRFPTILSWITELYFLQELFYYAQDKGQIPQDEPWMWFSVVGYDPVVRYRVFIEKAYEKGLCCDPLIGFMSGRSKDSKSYATLSILKLQDDKYILDSVECLAINYFAIPAREIATEISAYNIYKKFKKYLERNKIHISTHDEISKKQRDFIKQHKLCAYNIQLIE</sequence>
<dbReference type="Proteomes" id="UP000035331">
    <property type="component" value="Chromosome"/>
</dbReference>
<accession>A0A0G3CE34</accession>
<dbReference type="InterPro" id="IPR024402">
    <property type="entry name" value="DUF2726"/>
</dbReference>
<dbReference type="EMBL" id="CP008746">
    <property type="protein sequence ID" value="AKJ37382.1"/>
    <property type="molecule type" value="Genomic_DNA"/>
</dbReference>
<reference evidence="2 3" key="2">
    <citation type="journal article" date="2015" name="Stand. Genomic Sci.">
        <title>The complete genome sequence of the rumen methanogen Methanosarcina barkeri CM1.</title>
        <authorList>
            <person name="Lambie S.C."/>
            <person name="Kelly W.J."/>
            <person name="Leahy S.C."/>
            <person name="Li D."/>
            <person name="Reilly K."/>
            <person name="McAllister T.A."/>
            <person name="Valle E.R."/>
            <person name="Attwood G.T."/>
            <person name="Altermann E."/>
        </authorList>
    </citation>
    <scope>NUCLEOTIDE SEQUENCE [LARGE SCALE GENOMIC DNA]</scope>
    <source>
        <strain evidence="2 3">CM1</strain>
    </source>
</reference>
<evidence type="ECO:0000259" key="1">
    <source>
        <dbReference type="Pfam" id="PF10881"/>
    </source>
</evidence>
<feature type="domain" description="DUF2726" evidence="1">
    <location>
        <begin position="10"/>
        <end position="117"/>
    </location>
</feature>
<proteinExistence type="predicted"/>
<protein>
    <recommendedName>
        <fullName evidence="1">DUF2726 domain-containing protein</fullName>
    </recommendedName>
</protein>